<dbReference type="AlphaFoldDB" id="A0A5P6VW46"/>
<evidence type="ECO:0000313" key="4">
    <source>
        <dbReference type="Proteomes" id="UP000327030"/>
    </source>
</evidence>
<dbReference type="PANTHER" id="PTHR37312">
    <property type="entry name" value="MEMBRANE-BOUND ACYLTRANSFERASE YKRP-RELATED"/>
    <property type="match status" value="1"/>
</dbReference>
<evidence type="ECO:0000313" key="3">
    <source>
        <dbReference type="EMBL" id="QFJ56304.1"/>
    </source>
</evidence>
<feature type="transmembrane region" description="Helical" evidence="1">
    <location>
        <begin position="299"/>
        <end position="321"/>
    </location>
</feature>
<gene>
    <name evidence="3" type="ORF">FXF36_15410</name>
</gene>
<dbReference type="GO" id="GO:0016747">
    <property type="term" value="F:acyltransferase activity, transferring groups other than amino-acyl groups"/>
    <property type="evidence" value="ECO:0007669"/>
    <property type="project" value="InterPro"/>
</dbReference>
<accession>A0A5P6VW46</accession>
<sequence>MGVNNKRDVWVDNVKVIACILVVLGHFFQSMVKSDILPKTTLYGWFNDTIYYFHVPLFFICSGFLYQKYSKVVDFSSWKKSVLKKFLALGIPYFVFSFATWFLKKMFSSSVNDELGGIVDTLIYHPASPYWYLYALFFMFVITLTTKNVKNQIALLIIASILRVLFSIGAFSKFSQVFIISKLCEHWVWFIIGMMLAYNYVKYVNALIGVVMFVVFLIGSFIVRFWGAGVVANEGLMRFVLAVLACYSVISIAHSLFENDVQNKCWQFCARYTMPVFLMHTLFAAPLRSVLFKFGIHNSIIHVAAGLVISFLGPVVAMIILEKLKPLDFIVYPTRYIKIGKGVKNGNNCTKENNC</sequence>
<feature type="transmembrane region" description="Helical" evidence="1">
    <location>
        <begin position="239"/>
        <end position="257"/>
    </location>
</feature>
<evidence type="ECO:0000259" key="2">
    <source>
        <dbReference type="Pfam" id="PF01757"/>
    </source>
</evidence>
<name>A0A5P6VW46_PSEXY</name>
<feature type="domain" description="Acyltransferase 3" evidence="2">
    <location>
        <begin position="9"/>
        <end position="317"/>
    </location>
</feature>
<feature type="transmembrane region" description="Helical" evidence="1">
    <location>
        <begin position="86"/>
        <end position="103"/>
    </location>
</feature>
<feature type="transmembrane region" description="Helical" evidence="1">
    <location>
        <begin position="153"/>
        <end position="171"/>
    </location>
</feature>
<feature type="transmembrane region" description="Helical" evidence="1">
    <location>
        <begin position="49"/>
        <end position="66"/>
    </location>
</feature>
<feature type="transmembrane region" description="Helical" evidence="1">
    <location>
        <begin position="129"/>
        <end position="146"/>
    </location>
</feature>
<evidence type="ECO:0000256" key="1">
    <source>
        <dbReference type="SAM" id="Phobius"/>
    </source>
</evidence>
<keyword evidence="1" id="KW-1133">Transmembrane helix</keyword>
<keyword evidence="3" id="KW-0614">Plasmid</keyword>
<protein>
    <submittedName>
        <fullName evidence="3">Acyltransferase</fullName>
    </submittedName>
</protein>
<feature type="transmembrane region" description="Helical" evidence="1">
    <location>
        <begin position="269"/>
        <end position="287"/>
    </location>
</feature>
<dbReference type="Proteomes" id="UP000327030">
    <property type="component" value="Plasmid pNP95"/>
</dbReference>
<keyword evidence="3" id="KW-0012">Acyltransferase</keyword>
<geneLocation type="plasmid" evidence="4">
    <name>pnp95</name>
</geneLocation>
<dbReference type="Pfam" id="PF01757">
    <property type="entry name" value="Acyl_transf_3"/>
    <property type="match status" value="1"/>
</dbReference>
<organism evidence="3 4">
    <name type="scientific">Pseudobutyrivibrio xylanivorans</name>
    <dbReference type="NCBI Taxonomy" id="185007"/>
    <lineage>
        <taxon>Bacteria</taxon>
        <taxon>Bacillati</taxon>
        <taxon>Bacillota</taxon>
        <taxon>Clostridia</taxon>
        <taxon>Lachnospirales</taxon>
        <taxon>Lachnospiraceae</taxon>
        <taxon>Pseudobutyrivibrio</taxon>
    </lineage>
</organism>
<keyword evidence="1" id="KW-0812">Transmembrane</keyword>
<reference evidence="4" key="1">
    <citation type="submission" date="2019-08" db="EMBL/GenBank/DDBJ databases">
        <title>Complete Genome Sequence of the Polysaccharide-Degrading Rumen Bacterium Pseudobutyrivibrio xylanivorans MA3014.</title>
        <authorList>
            <person name="Palevich N."/>
            <person name="Maclean P.H."/>
            <person name="Kelly W.J."/>
            <person name="Leahy S.C."/>
            <person name="Rakonjac J."/>
            <person name="Attwood G.T."/>
        </authorList>
    </citation>
    <scope>NUCLEOTIDE SEQUENCE [LARGE SCALE GENOMIC DNA]</scope>
    <source>
        <strain evidence="4">MA3014</strain>
        <plasmid evidence="4">pnp95</plasmid>
    </source>
</reference>
<dbReference type="InterPro" id="IPR052734">
    <property type="entry name" value="Nod_factor_acetyltransferase"/>
</dbReference>
<feature type="transmembrane region" description="Helical" evidence="1">
    <location>
        <begin position="12"/>
        <end position="29"/>
    </location>
</feature>
<keyword evidence="1" id="KW-0472">Membrane</keyword>
<keyword evidence="3" id="KW-0808">Transferase</keyword>
<dbReference type="KEGG" id="pxv:FXF36_15410"/>
<dbReference type="EMBL" id="CP043029">
    <property type="protein sequence ID" value="QFJ56304.1"/>
    <property type="molecule type" value="Genomic_DNA"/>
</dbReference>
<dbReference type="InterPro" id="IPR002656">
    <property type="entry name" value="Acyl_transf_3_dom"/>
</dbReference>
<dbReference type="PANTHER" id="PTHR37312:SF1">
    <property type="entry name" value="MEMBRANE-BOUND ACYLTRANSFERASE YKRP-RELATED"/>
    <property type="match status" value="1"/>
</dbReference>
<dbReference type="OrthoDB" id="6623990at2"/>
<proteinExistence type="predicted"/>
<feature type="transmembrane region" description="Helical" evidence="1">
    <location>
        <begin position="204"/>
        <end position="227"/>
    </location>
</feature>